<evidence type="ECO:0000256" key="10">
    <source>
        <dbReference type="ARBA" id="ARBA00070787"/>
    </source>
</evidence>
<dbReference type="Pfam" id="PF00687">
    <property type="entry name" value="Ribosomal_L1"/>
    <property type="match status" value="1"/>
</dbReference>
<evidence type="ECO:0000313" key="12">
    <source>
        <dbReference type="EMBL" id="NXM89538.1"/>
    </source>
</evidence>
<evidence type="ECO:0000256" key="1">
    <source>
        <dbReference type="ARBA" id="ARBA00004604"/>
    </source>
</evidence>
<keyword evidence="4" id="KW-0832">Ubl conjugation</keyword>
<proteinExistence type="inferred from homology"/>
<dbReference type="Proteomes" id="UP000565754">
    <property type="component" value="Unassembled WGS sequence"/>
</dbReference>
<dbReference type="FunFam" id="3.40.50.790:FF:000004">
    <property type="entry name" value="Ribosomal L1 domain-containing 1-like 1"/>
    <property type="match status" value="1"/>
</dbReference>
<gene>
    <name evidence="12" type="primary">Rsl1d1</name>
    <name evidence="12" type="ORF">OENOEN_R09470</name>
</gene>
<evidence type="ECO:0000256" key="4">
    <source>
        <dbReference type="ARBA" id="ARBA00022843"/>
    </source>
</evidence>
<name>A0A7L1EKJ1_OENON</name>
<keyword evidence="6" id="KW-0175">Coiled coil</keyword>
<feature type="non-terminal residue" evidence="12">
    <location>
        <position position="436"/>
    </location>
</feature>
<evidence type="ECO:0000256" key="6">
    <source>
        <dbReference type="ARBA" id="ARBA00023054"/>
    </source>
</evidence>
<sequence>QVKKAVEALVAFARSKAKGDVLLLNESESIHLMVTVWKIPRAAKLISIPLPFGIRPETAEVCLFTKDEPNLSAEQTENLYKKLLLQNGIRSISRIISYRTLKKEYKMFEAKRRLLNSFDLFLSDDRIRRLLPSHLGKHFYERKKAPLCVNLKARDLAKELEKHIQGTTLRVNNKGCCYTMHIGHTRMKVDEILENIIAAAKVIGNKLPKKWKNVKILHLKTLKSVALPIFTANISNLDELDKQLSLKKNELKKAKPKKVKKTGKNLKSSQVTVARENKAAAATQEPVLKGKVETVQKPGDCDDEEEIPQLVPIQTTGSADLKKMEPSPGKGDNSGKKTKTVLGKRKKQSLVVETPKSKPEVTKDGANLQTSSKEKKAKQVSKPKEAIKEKDMKKTPKKPEAKSFATPKAGKSIQSARRASKPPKQTPKKARVPQSV</sequence>
<feature type="compositionally biased region" description="Basic and acidic residues" evidence="11">
    <location>
        <begin position="382"/>
        <end position="401"/>
    </location>
</feature>
<feature type="non-terminal residue" evidence="12">
    <location>
        <position position="1"/>
    </location>
</feature>
<evidence type="ECO:0000256" key="9">
    <source>
        <dbReference type="ARBA" id="ARBA00061550"/>
    </source>
</evidence>
<protein>
    <recommendedName>
        <fullName evidence="10">Ribosomal L1 domain-containing protein 1</fullName>
    </recommendedName>
</protein>
<feature type="compositionally biased region" description="Basic residues" evidence="11">
    <location>
        <begin position="336"/>
        <end position="348"/>
    </location>
</feature>
<dbReference type="GO" id="GO:0005730">
    <property type="term" value="C:nucleolus"/>
    <property type="evidence" value="ECO:0007669"/>
    <property type="project" value="UniProtKB-SubCell"/>
</dbReference>
<feature type="region of interest" description="Disordered" evidence="11">
    <location>
        <begin position="251"/>
        <end position="436"/>
    </location>
</feature>
<evidence type="ECO:0000256" key="2">
    <source>
        <dbReference type="ARBA" id="ARBA00022499"/>
    </source>
</evidence>
<comment type="caution">
    <text evidence="12">The sequence shown here is derived from an EMBL/GenBank/DDBJ whole genome shotgun (WGS) entry which is preliminary data.</text>
</comment>
<dbReference type="AlphaFoldDB" id="A0A7L1EKJ1"/>
<organism evidence="12 13">
    <name type="scientific">Oenanthe oenanthe</name>
    <name type="common">Northern wheatear</name>
    <dbReference type="NCBI Taxonomy" id="279966"/>
    <lineage>
        <taxon>Eukaryota</taxon>
        <taxon>Metazoa</taxon>
        <taxon>Chordata</taxon>
        <taxon>Craniata</taxon>
        <taxon>Vertebrata</taxon>
        <taxon>Euteleostomi</taxon>
        <taxon>Archelosauria</taxon>
        <taxon>Archosauria</taxon>
        <taxon>Dinosauria</taxon>
        <taxon>Saurischia</taxon>
        <taxon>Theropoda</taxon>
        <taxon>Coelurosauria</taxon>
        <taxon>Aves</taxon>
        <taxon>Neognathae</taxon>
        <taxon>Neoaves</taxon>
        <taxon>Telluraves</taxon>
        <taxon>Australaves</taxon>
        <taxon>Passeriformes</taxon>
        <taxon>Muscicapidae</taxon>
        <taxon>Oenanthe</taxon>
    </lineage>
</organism>
<keyword evidence="2" id="KW-1017">Isopeptide bond</keyword>
<comment type="function">
    <text evidence="8">Regulates cellular senescence through inhibition of PTEN translation. Acts as a pro-apoptotic regulator in response to DNA damage.</text>
</comment>
<keyword evidence="3" id="KW-0597">Phosphoprotein</keyword>
<evidence type="ECO:0000256" key="8">
    <source>
        <dbReference type="ARBA" id="ARBA00054167"/>
    </source>
</evidence>
<keyword evidence="7" id="KW-0539">Nucleus</keyword>
<feature type="compositionally biased region" description="Basic residues" evidence="11">
    <location>
        <begin position="254"/>
        <end position="264"/>
    </location>
</feature>
<dbReference type="Gene3D" id="3.40.50.790">
    <property type="match status" value="1"/>
</dbReference>
<feature type="compositionally biased region" description="Basic residues" evidence="11">
    <location>
        <begin position="418"/>
        <end position="436"/>
    </location>
</feature>
<comment type="subcellular location">
    <subcellularLocation>
        <location evidence="1">Nucleus</location>
        <location evidence="1">Nucleolus</location>
    </subcellularLocation>
</comment>
<evidence type="ECO:0000256" key="3">
    <source>
        <dbReference type="ARBA" id="ARBA00022553"/>
    </source>
</evidence>
<dbReference type="SUPFAM" id="SSF56808">
    <property type="entry name" value="Ribosomal protein L1"/>
    <property type="match status" value="1"/>
</dbReference>
<keyword evidence="5" id="KW-0007">Acetylation</keyword>
<dbReference type="CDD" id="cd00403">
    <property type="entry name" value="Ribosomal_L1"/>
    <property type="match status" value="1"/>
</dbReference>
<dbReference type="InterPro" id="IPR028364">
    <property type="entry name" value="Ribosomal_uL1/biogenesis"/>
</dbReference>
<dbReference type="InterPro" id="IPR016095">
    <property type="entry name" value="Ribosomal_uL1_3-a/b-sand"/>
</dbReference>
<dbReference type="EMBL" id="VXBF01012653">
    <property type="protein sequence ID" value="NXM89538.1"/>
    <property type="molecule type" value="Genomic_DNA"/>
</dbReference>
<accession>A0A7L1EKJ1</accession>
<evidence type="ECO:0000256" key="7">
    <source>
        <dbReference type="ARBA" id="ARBA00023242"/>
    </source>
</evidence>
<dbReference type="InterPro" id="IPR023674">
    <property type="entry name" value="Ribosomal_uL1-like"/>
</dbReference>
<reference evidence="12 13" key="1">
    <citation type="submission" date="2019-09" db="EMBL/GenBank/DDBJ databases">
        <title>Bird 10,000 Genomes (B10K) Project - Family phase.</title>
        <authorList>
            <person name="Zhang G."/>
        </authorList>
    </citation>
    <scope>NUCLEOTIDE SEQUENCE [LARGE SCALE GENOMIC DNA]</scope>
    <source>
        <strain evidence="12">B10K-DU-001-74</strain>
        <tissue evidence="12">Muscle</tissue>
    </source>
</reference>
<evidence type="ECO:0000256" key="5">
    <source>
        <dbReference type="ARBA" id="ARBA00022990"/>
    </source>
</evidence>
<comment type="similarity">
    <text evidence="9">Belongs to the universal ribosomal protein uL1 family. Highly divergent.</text>
</comment>
<keyword evidence="13" id="KW-1185">Reference proteome</keyword>
<evidence type="ECO:0000256" key="11">
    <source>
        <dbReference type="SAM" id="MobiDB-lite"/>
    </source>
</evidence>
<evidence type="ECO:0000313" key="13">
    <source>
        <dbReference type="Proteomes" id="UP000565754"/>
    </source>
</evidence>